<evidence type="ECO:0000313" key="3">
    <source>
        <dbReference type="Proteomes" id="UP000499080"/>
    </source>
</evidence>
<evidence type="ECO:0000313" key="2">
    <source>
        <dbReference type="EMBL" id="GBN69213.1"/>
    </source>
</evidence>
<name>A0A4Y2R0R5_ARAVE</name>
<accession>A0A4Y2R0R5</accession>
<protein>
    <submittedName>
        <fullName evidence="2">Uncharacterized protein</fullName>
    </submittedName>
</protein>
<dbReference type="OrthoDB" id="10513351at2759"/>
<dbReference type="Proteomes" id="UP000499080">
    <property type="component" value="Unassembled WGS sequence"/>
</dbReference>
<gene>
    <name evidence="2" type="ORF">AVEN_106692_1</name>
</gene>
<reference evidence="2 3" key="1">
    <citation type="journal article" date="2019" name="Sci. Rep.">
        <title>Orb-weaving spider Araneus ventricosus genome elucidates the spidroin gene catalogue.</title>
        <authorList>
            <person name="Kono N."/>
            <person name="Nakamura H."/>
            <person name="Ohtoshi R."/>
            <person name="Moran D.A.P."/>
            <person name="Shinohara A."/>
            <person name="Yoshida Y."/>
            <person name="Fujiwara M."/>
            <person name="Mori M."/>
            <person name="Tomita M."/>
            <person name="Arakawa K."/>
        </authorList>
    </citation>
    <scope>NUCLEOTIDE SEQUENCE [LARGE SCALE GENOMIC DNA]</scope>
</reference>
<comment type="caution">
    <text evidence="2">The sequence shown here is derived from an EMBL/GenBank/DDBJ whole genome shotgun (WGS) entry which is preliminary data.</text>
</comment>
<dbReference type="AlphaFoldDB" id="A0A4Y2R0R5"/>
<feature type="region of interest" description="Disordered" evidence="1">
    <location>
        <begin position="39"/>
        <end position="60"/>
    </location>
</feature>
<feature type="region of interest" description="Disordered" evidence="1">
    <location>
        <begin position="76"/>
        <end position="95"/>
    </location>
</feature>
<evidence type="ECO:0000256" key="1">
    <source>
        <dbReference type="SAM" id="MobiDB-lite"/>
    </source>
</evidence>
<keyword evidence="3" id="KW-1185">Reference proteome</keyword>
<proteinExistence type="predicted"/>
<organism evidence="2 3">
    <name type="scientific">Araneus ventricosus</name>
    <name type="common">Orbweaver spider</name>
    <name type="synonym">Epeira ventricosa</name>
    <dbReference type="NCBI Taxonomy" id="182803"/>
    <lineage>
        <taxon>Eukaryota</taxon>
        <taxon>Metazoa</taxon>
        <taxon>Ecdysozoa</taxon>
        <taxon>Arthropoda</taxon>
        <taxon>Chelicerata</taxon>
        <taxon>Arachnida</taxon>
        <taxon>Araneae</taxon>
        <taxon>Araneomorphae</taxon>
        <taxon>Entelegynae</taxon>
        <taxon>Araneoidea</taxon>
        <taxon>Araneidae</taxon>
        <taxon>Araneus</taxon>
    </lineage>
</organism>
<dbReference type="EMBL" id="BGPR01015437">
    <property type="protein sequence ID" value="GBN69213.1"/>
    <property type="molecule type" value="Genomic_DNA"/>
</dbReference>
<sequence>MFFALSEEKYSYSIIQKRCEMHDIKISKCKINNISNRKEKSRQSLLLHGKKTPNECQKKPVIPLHDGKLSHELLAGAGESPDRDAQQDPDESADVAEELSILKRTTVRFVVTFAKNT</sequence>